<evidence type="ECO:0008006" key="4">
    <source>
        <dbReference type="Google" id="ProtNLM"/>
    </source>
</evidence>
<reference evidence="2 3" key="1">
    <citation type="submission" date="2017-04" db="EMBL/GenBank/DDBJ databases">
        <title>Unexpected and diverse lifestyles within the genus Limnohabitans.</title>
        <authorList>
            <person name="Kasalicky V."/>
            <person name="Mehrshad M."/>
            <person name="Andrei S.-A."/>
            <person name="Salcher M."/>
            <person name="Kratochvilova H."/>
            <person name="Simek K."/>
            <person name="Ghai R."/>
        </authorList>
    </citation>
    <scope>NUCLEOTIDE SEQUENCE [LARGE SCALE GENOMIC DNA]</scope>
    <source>
        <strain evidence="2 3">MWH-C5</strain>
    </source>
</reference>
<evidence type="ECO:0000256" key="1">
    <source>
        <dbReference type="SAM" id="MobiDB-lite"/>
    </source>
</evidence>
<dbReference type="EMBL" id="NESP01000001">
    <property type="protein sequence ID" value="PUE58339.1"/>
    <property type="molecule type" value="Genomic_DNA"/>
</dbReference>
<dbReference type="Proteomes" id="UP000251341">
    <property type="component" value="Unassembled WGS sequence"/>
</dbReference>
<feature type="region of interest" description="Disordered" evidence="1">
    <location>
        <begin position="93"/>
        <end position="113"/>
    </location>
</feature>
<dbReference type="InterPro" id="IPR010781">
    <property type="entry name" value="DUF1376"/>
</dbReference>
<proteinExistence type="predicted"/>
<sequence length="282" mass="32391">MNYYEHHLGDYAKNTSHLSMAEDGAYRRLIDAYYIREKPLPGELKDVCRLARANTKPERDAVQAVLAEFFYKDKDGWRHNRCDAEIDRYQAKQPRVEARKENDRERQNRARERRREMFSELREHGITAPWDATTEQLHALLRSASDDADHAHVTEPVTRDNTATHTPDTKHQAPDISSSLRSEDKTRKRVDAVRPDEVPIEIWADFLAIRKAKRAPLTDTALDGIKGEATKAGITLEQALRECCLRGWQGFRAEWLKDKAIQVRRPAADDFGSRSYGPGGLL</sequence>
<comment type="caution">
    <text evidence="2">The sequence shown here is derived from an EMBL/GenBank/DDBJ whole genome shotgun (WGS) entry which is preliminary data.</text>
</comment>
<feature type="region of interest" description="Disordered" evidence="1">
    <location>
        <begin position="156"/>
        <end position="190"/>
    </location>
</feature>
<accession>A0A315EMB8</accession>
<feature type="compositionally biased region" description="Basic and acidic residues" evidence="1">
    <location>
        <begin position="181"/>
        <end position="190"/>
    </location>
</feature>
<organism evidence="2 3">
    <name type="scientific">Limnohabitans curvus</name>
    <dbReference type="NCBI Taxonomy" id="323423"/>
    <lineage>
        <taxon>Bacteria</taxon>
        <taxon>Pseudomonadati</taxon>
        <taxon>Pseudomonadota</taxon>
        <taxon>Betaproteobacteria</taxon>
        <taxon>Burkholderiales</taxon>
        <taxon>Comamonadaceae</taxon>
        <taxon>Limnohabitans</taxon>
    </lineage>
</organism>
<name>A0A315EMB8_9BURK</name>
<gene>
    <name evidence="2" type="ORF">B9Z44_01200</name>
</gene>
<evidence type="ECO:0000313" key="3">
    <source>
        <dbReference type="Proteomes" id="UP000251341"/>
    </source>
</evidence>
<dbReference type="AlphaFoldDB" id="A0A315EMB8"/>
<dbReference type="Pfam" id="PF07120">
    <property type="entry name" value="DUF1376"/>
    <property type="match status" value="1"/>
</dbReference>
<evidence type="ECO:0000313" key="2">
    <source>
        <dbReference type="EMBL" id="PUE58339.1"/>
    </source>
</evidence>
<dbReference type="RefSeq" id="WP_108401485.1">
    <property type="nucleotide sequence ID" value="NZ_NESP01000001.1"/>
</dbReference>
<protein>
    <recommendedName>
        <fullName evidence="4">DUF1376 domain-containing protein</fullName>
    </recommendedName>
</protein>
<keyword evidence="3" id="KW-1185">Reference proteome</keyword>